<comment type="similarity">
    <text evidence="2 9">Belongs to the zinc-containing alcohol dehydrogenase family.</text>
</comment>
<keyword evidence="6" id="KW-0560">Oxidoreductase</keyword>
<dbReference type="SUPFAM" id="SSF51735">
    <property type="entry name" value="NAD(P)-binding Rossmann-fold domains"/>
    <property type="match status" value="1"/>
</dbReference>
<sequence length="351" mass="36163">MRAWEYDGQKVTLVERPAPVPGPGQVVLDVTAAGLCHSDLTLTGRPAESHPFPLPLVLGHEVAGTVRELGEGITGLAVGDPVVVHGPWGCGECRRCWAGEENLCPRAARERIFPVGLGADGGLAEQLLVPSARHLVRADGIDPVQAAPLTDAGLTAFNAVRLCRPAMAEGSTVLVLGVGGLGHLALQLVKHLTPARVVAVDVSPAARDLAARLGADVVLDPTAAPVAEEVRALTGGDGADVVMDFVASELTLSDAVVCLAPGGELCVVGVGAATVPVAVKTMPLGSTVRTPYWGPRGDLEEVLALSRQGALEVHTTEFPLAEADRAYELMRTGGLVGRAVVRPVVRPGEGA</sequence>
<dbReference type="EC" id="1.1.1.1" evidence="3"/>
<name>A0ABR6U7U6_9ACTN</name>
<evidence type="ECO:0000256" key="7">
    <source>
        <dbReference type="ARBA" id="ARBA00049164"/>
    </source>
</evidence>
<evidence type="ECO:0000256" key="6">
    <source>
        <dbReference type="ARBA" id="ARBA00023002"/>
    </source>
</evidence>
<evidence type="ECO:0000256" key="4">
    <source>
        <dbReference type="ARBA" id="ARBA00022723"/>
    </source>
</evidence>
<dbReference type="InterPro" id="IPR036291">
    <property type="entry name" value="NAD(P)-bd_dom_sf"/>
</dbReference>
<evidence type="ECO:0000256" key="3">
    <source>
        <dbReference type="ARBA" id="ARBA00013190"/>
    </source>
</evidence>
<comment type="catalytic activity">
    <reaction evidence="8">
        <text>a primary alcohol + NAD(+) = an aldehyde + NADH + H(+)</text>
        <dbReference type="Rhea" id="RHEA:10736"/>
        <dbReference type="ChEBI" id="CHEBI:15378"/>
        <dbReference type="ChEBI" id="CHEBI:15734"/>
        <dbReference type="ChEBI" id="CHEBI:17478"/>
        <dbReference type="ChEBI" id="CHEBI:57540"/>
        <dbReference type="ChEBI" id="CHEBI:57945"/>
        <dbReference type="EC" id="1.1.1.1"/>
    </reaction>
</comment>
<dbReference type="SUPFAM" id="SSF50129">
    <property type="entry name" value="GroES-like"/>
    <property type="match status" value="1"/>
</dbReference>
<proteinExistence type="inferred from homology"/>
<protein>
    <recommendedName>
        <fullName evidence="3">alcohol dehydrogenase</fullName>
        <ecNumber evidence="3">1.1.1.1</ecNumber>
    </recommendedName>
</protein>
<dbReference type="Gene3D" id="3.90.180.10">
    <property type="entry name" value="Medium-chain alcohol dehydrogenases, catalytic domain"/>
    <property type="match status" value="1"/>
</dbReference>
<evidence type="ECO:0000256" key="1">
    <source>
        <dbReference type="ARBA" id="ARBA00001947"/>
    </source>
</evidence>
<accession>A0ABR6U7U6</accession>
<dbReference type="RefSeq" id="WP_186345291.1">
    <property type="nucleotide sequence ID" value="NZ_BMMR01000003.1"/>
</dbReference>
<keyword evidence="4 9" id="KW-0479">Metal-binding</keyword>
<dbReference type="PROSITE" id="PS00059">
    <property type="entry name" value="ADH_ZINC"/>
    <property type="match status" value="1"/>
</dbReference>
<organism evidence="11 12">
    <name type="scientific">Nocardioides deserti</name>
    <dbReference type="NCBI Taxonomy" id="1588644"/>
    <lineage>
        <taxon>Bacteria</taxon>
        <taxon>Bacillati</taxon>
        <taxon>Actinomycetota</taxon>
        <taxon>Actinomycetes</taxon>
        <taxon>Propionibacteriales</taxon>
        <taxon>Nocardioidaceae</taxon>
        <taxon>Nocardioides</taxon>
    </lineage>
</organism>
<dbReference type="CDD" id="cd05284">
    <property type="entry name" value="arabinose_DH_like"/>
    <property type="match status" value="1"/>
</dbReference>
<reference evidence="11 12" key="1">
    <citation type="submission" date="2020-08" db="EMBL/GenBank/DDBJ databases">
        <title>novel species in genus Nocardioides.</title>
        <authorList>
            <person name="Zhang G."/>
        </authorList>
    </citation>
    <scope>NUCLEOTIDE SEQUENCE [LARGE SCALE GENOMIC DNA]</scope>
    <source>
        <strain evidence="11 12">SC8A-24</strain>
    </source>
</reference>
<dbReference type="PANTHER" id="PTHR42940:SF8">
    <property type="entry name" value="VACUOLAR PROTEIN SORTING-ASSOCIATED PROTEIN 11"/>
    <property type="match status" value="1"/>
</dbReference>
<comment type="caution">
    <text evidence="11">The sequence shown here is derived from an EMBL/GenBank/DDBJ whole genome shotgun (WGS) entry which is preliminary data.</text>
</comment>
<evidence type="ECO:0000256" key="5">
    <source>
        <dbReference type="ARBA" id="ARBA00022833"/>
    </source>
</evidence>
<dbReference type="InterPro" id="IPR020843">
    <property type="entry name" value="ER"/>
</dbReference>
<dbReference type="Pfam" id="PF08240">
    <property type="entry name" value="ADH_N"/>
    <property type="match status" value="1"/>
</dbReference>
<gene>
    <name evidence="11" type="ORF">H7344_06995</name>
</gene>
<dbReference type="InterPro" id="IPR013149">
    <property type="entry name" value="ADH-like_C"/>
</dbReference>
<keyword evidence="5 9" id="KW-0862">Zinc</keyword>
<evidence type="ECO:0000256" key="8">
    <source>
        <dbReference type="ARBA" id="ARBA00049243"/>
    </source>
</evidence>
<comment type="catalytic activity">
    <reaction evidence="7">
        <text>a secondary alcohol + NAD(+) = a ketone + NADH + H(+)</text>
        <dbReference type="Rhea" id="RHEA:10740"/>
        <dbReference type="ChEBI" id="CHEBI:15378"/>
        <dbReference type="ChEBI" id="CHEBI:17087"/>
        <dbReference type="ChEBI" id="CHEBI:35681"/>
        <dbReference type="ChEBI" id="CHEBI:57540"/>
        <dbReference type="ChEBI" id="CHEBI:57945"/>
        <dbReference type="EC" id="1.1.1.1"/>
    </reaction>
</comment>
<dbReference type="SMART" id="SM00829">
    <property type="entry name" value="PKS_ER"/>
    <property type="match status" value="1"/>
</dbReference>
<dbReference type="InterPro" id="IPR002328">
    <property type="entry name" value="ADH_Zn_CS"/>
</dbReference>
<feature type="domain" description="Enoyl reductase (ER)" evidence="10">
    <location>
        <begin position="8"/>
        <end position="341"/>
    </location>
</feature>
<comment type="cofactor">
    <cofactor evidence="1 9">
        <name>Zn(2+)</name>
        <dbReference type="ChEBI" id="CHEBI:29105"/>
    </cofactor>
</comment>
<evidence type="ECO:0000256" key="2">
    <source>
        <dbReference type="ARBA" id="ARBA00008072"/>
    </source>
</evidence>
<dbReference type="InterPro" id="IPR011032">
    <property type="entry name" value="GroES-like_sf"/>
</dbReference>
<dbReference type="Pfam" id="PF00107">
    <property type="entry name" value="ADH_zinc_N"/>
    <property type="match status" value="1"/>
</dbReference>
<dbReference type="EMBL" id="JACMYC010000003">
    <property type="protein sequence ID" value="MBC2960039.1"/>
    <property type="molecule type" value="Genomic_DNA"/>
</dbReference>
<evidence type="ECO:0000259" key="10">
    <source>
        <dbReference type="SMART" id="SM00829"/>
    </source>
</evidence>
<evidence type="ECO:0000313" key="11">
    <source>
        <dbReference type="EMBL" id="MBC2960039.1"/>
    </source>
</evidence>
<dbReference type="Gene3D" id="3.40.50.720">
    <property type="entry name" value="NAD(P)-binding Rossmann-like Domain"/>
    <property type="match status" value="1"/>
</dbReference>
<dbReference type="InterPro" id="IPR013154">
    <property type="entry name" value="ADH-like_N"/>
</dbReference>
<dbReference type="Proteomes" id="UP000604001">
    <property type="component" value="Unassembled WGS sequence"/>
</dbReference>
<keyword evidence="12" id="KW-1185">Reference proteome</keyword>
<dbReference type="PANTHER" id="PTHR42940">
    <property type="entry name" value="ALCOHOL DEHYDROGENASE 1-RELATED"/>
    <property type="match status" value="1"/>
</dbReference>
<evidence type="ECO:0000313" key="12">
    <source>
        <dbReference type="Proteomes" id="UP000604001"/>
    </source>
</evidence>
<evidence type="ECO:0000256" key="9">
    <source>
        <dbReference type="RuleBase" id="RU361277"/>
    </source>
</evidence>